<accession>A0ABU8FRJ9</accession>
<evidence type="ECO:0000313" key="7">
    <source>
        <dbReference type="Proteomes" id="UP001367922"/>
    </source>
</evidence>
<name>A0ABU8FRJ9_9BACI</name>
<dbReference type="InterPro" id="IPR018490">
    <property type="entry name" value="cNMP-bd_dom_sf"/>
</dbReference>
<keyword evidence="3" id="KW-0010">Activator</keyword>
<dbReference type="Gene3D" id="2.60.120.10">
    <property type="entry name" value="Jelly Rolls"/>
    <property type="match status" value="1"/>
</dbReference>
<dbReference type="PANTHER" id="PTHR24567:SF26">
    <property type="entry name" value="REGULATORY PROTEIN YEIL"/>
    <property type="match status" value="1"/>
</dbReference>
<dbReference type="SUPFAM" id="SSF46785">
    <property type="entry name" value="Winged helix' DNA-binding domain"/>
    <property type="match status" value="1"/>
</dbReference>
<dbReference type="SUPFAM" id="SSF51206">
    <property type="entry name" value="cAMP-binding domain-like"/>
    <property type="match status" value="1"/>
</dbReference>
<sequence>MKKIYDSKKLDEYIQKNNIEDFFSHDIKSVMELLLFKKNKYICRENETLHYLYFFVEGTAKVYTTLSNGKSLLLTFYNGFEVMGDVELVRSQKTFSNVQVIEDSYCIGIPLEKIKTRLLHDATFLSFICDSLARKLAGLAQNSSINLLYPLESRLASYILATGERVKNEEKTLIFQGNLTEISELLGTSYRHLLRTLNILCDKGALEKKGSYFELKDELLLQELAADVYKHKHKHTMI</sequence>
<dbReference type="Pfam" id="PF13545">
    <property type="entry name" value="HTH_Crp_2"/>
    <property type="match status" value="1"/>
</dbReference>
<keyword evidence="7" id="KW-1185">Reference proteome</keyword>
<evidence type="ECO:0000259" key="5">
    <source>
        <dbReference type="PROSITE" id="PS50042"/>
    </source>
</evidence>
<dbReference type="InterPro" id="IPR014710">
    <property type="entry name" value="RmlC-like_jellyroll"/>
</dbReference>
<dbReference type="InterPro" id="IPR000595">
    <property type="entry name" value="cNMP-bd_dom"/>
</dbReference>
<evidence type="ECO:0000256" key="1">
    <source>
        <dbReference type="ARBA" id="ARBA00023015"/>
    </source>
</evidence>
<dbReference type="Pfam" id="PF00027">
    <property type="entry name" value="cNMP_binding"/>
    <property type="match status" value="1"/>
</dbReference>
<gene>
    <name evidence="6" type="ORF">WAX78_04035</name>
</gene>
<proteinExistence type="predicted"/>
<dbReference type="Proteomes" id="UP001367922">
    <property type="component" value="Unassembled WGS sequence"/>
</dbReference>
<evidence type="ECO:0000256" key="3">
    <source>
        <dbReference type="ARBA" id="ARBA00023159"/>
    </source>
</evidence>
<dbReference type="InterPro" id="IPR036388">
    <property type="entry name" value="WH-like_DNA-bd_sf"/>
</dbReference>
<dbReference type="PANTHER" id="PTHR24567">
    <property type="entry name" value="CRP FAMILY TRANSCRIPTIONAL REGULATORY PROTEIN"/>
    <property type="match status" value="1"/>
</dbReference>
<keyword evidence="2" id="KW-0238">DNA-binding</keyword>
<evidence type="ECO:0000313" key="6">
    <source>
        <dbReference type="EMBL" id="MEI4828621.1"/>
    </source>
</evidence>
<protein>
    <submittedName>
        <fullName evidence="6">Cyclic nucleotide-binding domain-containing protein</fullName>
    </submittedName>
</protein>
<reference evidence="6 7" key="1">
    <citation type="submission" date="2024-01" db="EMBL/GenBank/DDBJ databases">
        <title>Seven novel Bacillus-like species.</title>
        <authorList>
            <person name="Liu G."/>
        </authorList>
    </citation>
    <scope>NUCLEOTIDE SEQUENCE [LARGE SCALE GENOMIC DNA]</scope>
    <source>
        <strain evidence="6 7">FJAT-53711</strain>
    </source>
</reference>
<keyword evidence="4" id="KW-0804">Transcription</keyword>
<comment type="caution">
    <text evidence="6">The sequence shown here is derived from an EMBL/GenBank/DDBJ whole genome shotgun (WGS) entry which is preliminary data.</text>
</comment>
<dbReference type="InterPro" id="IPR036390">
    <property type="entry name" value="WH_DNA-bd_sf"/>
</dbReference>
<organism evidence="6 7">
    <name type="scientific">Bacillus yunxiaonensis</name>
    <dbReference type="NCBI Taxonomy" id="3127665"/>
    <lineage>
        <taxon>Bacteria</taxon>
        <taxon>Bacillati</taxon>
        <taxon>Bacillota</taxon>
        <taxon>Bacilli</taxon>
        <taxon>Bacillales</taxon>
        <taxon>Bacillaceae</taxon>
        <taxon>Bacillus</taxon>
    </lineage>
</organism>
<dbReference type="InterPro" id="IPR050397">
    <property type="entry name" value="Env_Response_Regulators"/>
</dbReference>
<dbReference type="Gene3D" id="1.10.10.10">
    <property type="entry name" value="Winged helix-like DNA-binding domain superfamily/Winged helix DNA-binding domain"/>
    <property type="match status" value="1"/>
</dbReference>
<evidence type="ECO:0000256" key="4">
    <source>
        <dbReference type="ARBA" id="ARBA00023163"/>
    </source>
</evidence>
<dbReference type="InterPro" id="IPR012318">
    <property type="entry name" value="HTH_CRP"/>
</dbReference>
<dbReference type="PROSITE" id="PS50042">
    <property type="entry name" value="CNMP_BINDING_3"/>
    <property type="match status" value="1"/>
</dbReference>
<dbReference type="EMBL" id="JBAWSV010000001">
    <property type="protein sequence ID" value="MEI4828621.1"/>
    <property type="molecule type" value="Genomic_DNA"/>
</dbReference>
<keyword evidence="1" id="KW-0805">Transcription regulation</keyword>
<dbReference type="CDD" id="cd00038">
    <property type="entry name" value="CAP_ED"/>
    <property type="match status" value="1"/>
</dbReference>
<evidence type="ECO:0000256" key="2">
    <source>
        <dbReference type="ARBA" id="ARBA00023125"/>
    </source>
</evidence>
<dbReference type="RefSeq" id="WP_336481355.1">
    <property type="nucleotide sequence ID" value="NZ_JBAWSV010000001.1"/>
</dbReference>
<feature type="domain" description="Cyclic nucleotide-binding" evidence="5">
    <location>
        <begin position="26"/>
        <end position="135"/>
    </location>
</feature>